<accession>A0AAC9JEF9</accession>
<sequence>MDNRTNITVTLRTSDFKRLESVLAKHEVISSVNEPVPLTTLSYFDRNYGALNIQNVLGTEVPYDLDWVCTHGTGHWKESLRINDKGESQIWSWSRDQDKTEPLISWKKQVALLEQMTMATVILVDQTSVPSSFGCVSLFVNGNLILSADEHNDHPVESVAESLSTALDVKVEKVVITTEQLARSIVKHDPLLKDDFDADLASGETDFDEWCEGYTNKDLMNLVQDL</sequence>
<reference evidence="1 2" key="1">
    <citation type="submission" date="2016-11" db="EMBL/GenBank/DDBJ databases">
        <title>Networking in microbes: conjugative elements and plasmids in the genus Alteromonas.</title>
        <authorList>
            <person name="Lopez-Perez M."/>
            <person name="Ramon-Marco N."/>
            <person name="Rodriguez-Valera F."/>
        </authorList>
    </citation>
    <scope>NUCLEOTIDE SEQUENCE [LARGE SCALE GENOMIC DNA]</scope>
    <source>
        <strain evidence="1 2">CP48</strain>
        <plasmid evidence="2">pamcp48-600</plasmid>
    </source>
</reference>
<evidence type="ECO:0000313" key="1">
    <source>
        <dbReference type="EMBL" id="APD92079.1"/>
    </source>
</evidence>
<organism evidence="1 2">
    <name type="scientific">Alteromonas mediterranea</name>
    <dbReference type="NCBI Taxonomy" id="314275"/>
    <lineage>
        <taxon>Bacteria</taxon>
        <taxon>Pseudomonadati</taxon>
        <taxon>Pseudomonadota</taxon>
        <taxon>Gammaproteobacteria</taxon>
        <taxon>Alteromonadales</taxon>
        <taxon>Alteromonadaceae</taxon>
        <taxon>Alteromonas/Salinimonas group</taxon>
        <taxon>Alteromonas</taxon>
    </lineage>
</organism>
<keyword evidence="1" id="KW-0614">Plasmid</keyword>
<proteinExistence type="predicted"/>
<protein>
    <submittedName>
        <fullName evidence="1">Uncharacterized protein</fullName>
    </submittedName>
</protein>
<dbReference type="Proteomes" id="UP000182101">
    <property type="component" value="Plasmid pAMCP48-600"/>
</dbReference>
<geneLocation type="plasmid" evidence="2">
    <name>pamcp48-600</name>
</geneLocation>
<dbReference type="EMBL" id="CP018025">
    <property type="protein sequence ID" value="APD92079.1"/>
    <property type="molecule type" value="Genomic_DNA"/>
</dbReference>
<evidence type="ECO:0000313" key="2">
    <source>
        <dbReference type="Proteomes" id="UP000182101"/>
    </source>
</evidence>
<name>A0AAC9JEF9_9ALTE</name>
<dbReference type="AlphaFoldDB" id="A0AAC9JEF9"/>
<gene>
    <name evidence="1" type="ORF">BM524_19350</name>
</gene>
<dbReference type="RefSeq" id="WP_071960689.1">
    <property type="nucleotide sequence ID" value="NZ_CP018025.1"/>
</dbReference>